<proteinExistence type="predicted"/>
<evidence type="ECO:0000313" key="2">
    <source>
        <dbReference type="EMBL" id="QHU12229.1"/>
    </source>
</evidence>
<organism evidence="2">
    <name type="scientific">viral metagenome</name>
    <dbReference type="NCBI Taxonomy" id="1070528"/>
    <lineage>
        <taxon>unclassified sequences</taxon>
        <taxon>metagenomes</taxon>
        <taxon>organismal metagenomes</taxon>
    </lineage>
</organism>
<name>A0A6C0K3D2_9ZZZZ</name>
<accession>A0A6C0K3D2</accession>
<dbReference type="AlphaFoldDB" id="A0A6C0K3D2"/>
<dbReference type="EMBL" id="MN740798">
    <property type="protein sequence ID" value="QHU12229.1"/>
    <property type="molecule type" value="Genomic_DNA"/>
</dbReference>
<sequence>MSFRIGLLFLLLIVLAAALWFMPRDGFTSNLNTSAAATIIHPPPQIYPAREIVSAGPSSPMQMAPREEVRVVPPEVPNDPYEPNEESAAMPERLRHPERMFKPAPSNVSSDISEASGIASESVSQAAQALQRFAPEMAQNGGEFMQGIFANDTTEQSNFSSF</sequence>
<protein>
    <submittedName>
        <fullName evidence="2">Uncharacterized protein</fullName>
    </submittedName>
</protein>
<feature type="region of interest" description="Disordered" evidence="1">
    <location>
        <begin position="57"/>
        <end position="91"/>
    </location>
</feature>
<evidence type="ECO:0000256" key="1">
    <source>
        <dbReference type="SAM" id="MobiDB-lite"/>
    </source>
</evidence>
<reference evidence="2" key="1">
    <citation type="journal article" date="2020" name="Nature">
        <title>Giant virus diversity and host interactions through global metagenomics.</title>
        <authorList>
            <person name="Schulz F."/>
            <person name="Roux S."/>
            <person name="Paez-Espino D."/>
            <person name="Jungbluth S."/>
            <person name="Walsh D.A."/>
            <person name="Denef V.J."/>
            <person name="McMahon K.D."/>
            <person name="Konstantinidis K.T."/>
            <person name="Eloe-Fadrosh E.A."/>
            <person name="Kyrpides N.C."/>
            <person name="Woyke T."/>
        </authorList>
    </citation>
    <scope>NUCLEOTIDE SEQUENCE</scope>
    <source>
        <strain evidence="2">GVMAG-S-1101171-110</strain>
    </source>
</reference>